<dbReference type="KEGG" id="samb:SAM23877_2907"/>
<feature type="signal peptide" evidence="1">
    <location>
        <begin position="1"/>
        <end position="29"/>
    </location>
</feature>
<evidence type="ECO:0000256" key="1">
    <source>
        <dbReference type="SAM" id="SignalP"/>
    </source>
</evidence>
<sequence length="147" mass="15690">MRIGSKTKAIGTVVASGILVIGISTSASAYDNIPAGNYGYAQWNANPSGSTPGDSLRACDTNADGYGVKAKAFNSNYDVVRTASTSGLSAGQCTSWKSGDLPEDNRFQIITYRVKDGNEIVLDHSQIFSYRVKDGNEIVLDHRFVSS</sequence>
<reference evidence="3" key="1">
    <citation type="journal article" date="2015" name="J. Biotechnol.">
        <title>Complete genome sequence of Streptomyces ambofaciens ATCC 23877, the spiramycin producer.</title>
        <authorList>
            <person name="Thibessard A."/>
            <person name="Haas D."/>
            <person name="Gerbaud C."/>
            <person name="Aigle B."/>
            <person name="Lautru S."/>
            <person name="Pernodet J.L."/>
            <person name="Leblond P."/>
        </authorList>
    </citation>
    <scope>NUCLEOTIDE SEQUENCE [LARGE SCALE GENOMIC DNA]</scope>
    <source>
        <strain evidence="3">ATCC 23877 / 3486 / DSM 40053 / JCM 4204 / NBRC 12836 / NRRL B-2516</strain>
    </source>
</reference>
<evidence type="ECO:0000313" key="2">
    <source>
        <dbReference type="EMBL" id="AKZ55956.1"/>
    </source>
</evidence>
<evidence type="ECO:0000313" key="3">
    <source>
        <dbReference type="Proteomes" id="UP000061018"/>
    </source>
</evidence>
<dbReference type="Proteomes" id="UP000061018">
    <property type="component" value="Chromosome"/>
</dbReference>
<dbReference type="AlphaFoldDB" id="A0A0K2ASP8"/>
<organism evidence="2 3">
    <name type="scientific">Streptomyces ambofaciens (strain ATCC 23877 / 3486 / DSM 40053 / JCM 4204 / NBRC 12836 / NRRL B-2516)</name>
    <dbReference type="NCBI Taxonomy" id="278992"/>
    <lineage>
        <taxon>Bacteria</taxon>
        <taxon>Bacillati</taxon>
        <taxon>Actinomycetota</taxon>
        <taxon>Actinomycetes</taxon>
        <taxon>Kitasatosporales</taxon>
        <taxon>Streptomycetaceae</taxon>
        <taxon>Streptomyces</taxon>
    </lineage>
</organism>
<gene>
    <name evidence="2" type="ORF">SAM23877_2907</name>
</gene>
<feature type="chain" id="PRO_5005473541" description="Secreted protein" evidence="1">
    <location>
        <begin position="30"/>
        <end position="147"/>
    </location>
</feature>
<dbReference type="STRING" id="1889.SAM40697_2666"/>
<accession>A0A0K2ASP8</accession>
<dbReference type="RefSeq" id="WP_053131593.1">
    <property type="nucleotide sequence ID" value="NZ_CP012382.1"/>
</dbReference>
<proteinExistence type="predicted"/>
<protein>
    <recommendedName>
        <fullName evidence="4">Secreted protein</fullName>
    </recommendedName>
</protein>
<evidence type="ECO:0008006" key="4">
    <source>
        <dbReference type="Google" id="ProtNLM"/>
    </source>
</evidence>
<dbReference type="EMBL" id="CP012382">
    <property type="protein sequence ID" value="AKZ55956.1"/>
    <property type="molecule type" value="Genomic_DNA"/>
</dbReference>
<name>A0A0K2ASP8_STRA7</name>
<keyword evidence="1" id="KW-0732">Signal</keyword>